<accession>A0A0Q3EV41</accession>
<sequence>MSTAPWSELPYDLLGMLRLRIASPRDRVRFAAVCKPWRAAALLLPAPPAAPLLLLSPRGRSGMKHLCGPNDSWVLRVPKKALYKQFLGSHDGGWVAAVNYDGLMIVNLFSGAEVVLSADQTTKLASICSPKPLPFHCVGHSIWKIVFSGDPASSDGCTLAVLMGDQAHVAVCRVGCPNGEWAVQAWHGESIQDIAFCNGDLYGLTLGSESLIKFEISMKLQEQEDGGMAPVLTTMAHKLAIQRRDVPTWEHDFRAYFAYIFELHGEPAMAVRTRWPANREPIFRVFKLSAAADGVSEHRWAEVTSLGDYALFLGVAWSKAVHLPMDAGRCVAREGLERNHIYYSTPTRSEEDKLPGDQVYSVTSEDGHRMYCRKDQSVGDSVGRTGYHMMGWHYSAMWLLPPDF</sequence>
<evidence type="ECO:0000313" key="4">
    <source>
        <dbReference type="Proteomes" id="UP000008810"/>
    </source>
</evidence>
<dbReference type="Pfam" id="PF03478">
    <property type="entry name" value="Beta-prop_KIB1-4"/>
    <property type="match status" value="1"/>
</dbReference>
<dbReference type="PANTHER" id="PTHR33110:SF38">
    <property type="entry name" value="DUF295 DOMAIN-CONTAINING PROTEIN"/>
    <property type="match status" value="1"/>
</dbReference>
<dbReference type="PANTHER" id="PTHR33110">
    <property type="entry name" value="F-BOX/KELCH-REPEAT PROTEIN-RELATED"/>
    <property type="match status" value="1"/>
</dbReference>
<proteinExistence type="predicted"/>
<dbReference type="AlphaFoldDB" id="A0A0Q3EV41"/>
<dbReference type="EnsemblPlants" id="KQJ91366">
    <property type="protein sequence ID" value="KQJ91366"/>
    <property type="gene ID" value="BRADI_4g37194v3"/>
</dbReference>
<dbReference type="Proteomes" id="UP000008810">
    <property type="component" value="Chromosome 4"/>
</dbReference>
<name>A0A0Q3EV41_BRADI</name>
<keyword evidence="4" id="KW-1185">Reference proteome</keyword>
<dbReference type="GeneID" id="112268697"/>
<evidence type="ECO:0000259" key="1">
    <source>
        <dbReference type="Pfam" id="PF03478"/>
    </source>
</evidence>
<dbReference type="RefSeq" id="XP_024310421.1">
    <property type="nucleotide sequence ID" value="XM_024454653.1"/>
</dbReference>
<dbReference type="SUPFAM" id="SSF81383">
    <property type="entry name" value="F-box domain"/>
    <property type="match status" value="1"/>
</dbReference>
<evidence type="ECO:0000313" key="3">
    <source>
        <dbReference type="EnsemblPlants" id="KQJ91366"/>
    </source>
</evidence>
<dbReference type="EMBL" id="CM000883">
    <property type="protein sequence ID" value="KQJ91366.1"/>
    <property type="molecule type" value="Genomic_DNA"/>
</dbReference>
<evidence type="ECO:0000313" key="2">
    <source>
        <dbReference type="EMBL" id="KQJ91366.1"/>
    </source>
</evidence>
<feature type="domain" description="KIB1-4 beta-propeller" evidence="1">
    <location>
        <begin position="75"/>
        <end position="352"/>
    </location>
</feature>
<dbReference type="InterPro" id="IPR036047">
    <property type="entry name" value="F-box-like_dom_sf"/>
</dbReference>
<gene>
    <name evidence="3" type="primary">LOC112268697</name>
    <name evidence="2" type="ORF">BRADI_4g37194v3</name>
</gene>
<dbReference type="InterPro" id="IPR005174">
    <property type="entry name" value="KIB1-4_b-propeller"/>
</dbReference>
<protein>
    <recommendedName>
        <fullName evidence="1">KIB1-4 beta-propeller domain-containing protein</fullName>
    </recommendedName>
</protein>
<reference evidence="2 3" key="1">
    <citation type="journal article" date="2010" name="Nature">
        <title>Genome sequencing and analysis of the model grass Brachypodium distachyon.</title>
        <authorList>
            <consortium name="International Brachypodium Initiative"/>
        </authorList>
    </citation>
    <scope>NUCLEOTIDE SEQUENCE [LARGE SCALE GENOMIC DNA]</scope>
    <source>
        <strain evidence="2 3">Bd21</strain>
    </source>
</reference>
<dbReference type="OrthoDB" id="622567at2759"/>
<reference evidence="3" key="3">
    <citation type="submission" date="2018-08" db="UniProtKB">
        <authorList>
            <consortium name="EnsemblPlants"/>
        </authorList>
    </citation>
    <scope>IDENTIFICATION</scope>
    <source>
        <strain evidence="3">cv. Bd21</strain>
    </source>
</reference>
<dbReference type="Gramene" id="KQJ91366">
    <property type="protein sequence ID" value="KQJ91366"/>
    <property type="gene ID" value="BRADI_4g37194v3"/>
</dbReference>
<reference evidence="2" key="2">
    <citation type="submission" date="2017-06" db="EMBL/GenBank/DDBJ databases">
        <title>WGS assembly of Brachypodium distachyon.</title>
        <authorList>
            <consortium name="The International Brachypodium Initiative"/>
            <person name="Lucas S."/>
            <person name="Harmon-Smith M."/>
            <person name="Lail K."/>
            <person name="Tice H."/>
            <person name="Grimwood J."/>
            <person name="Bruce D."/>
            <person name="Barry K."/>
            <person name="Shu S."/>
            <person name="Lindquist E."/>
            <person name="Wang M."/>
            <person name="Pitluck S."/>
            <person name="Vogel J.P."/>
            <person name="Garvin D.F."/>
            <person name="Mockler T.C."/>
            <person name="Schmutz J."/>
            <person name="Rokhsar D."/>
            <person name="Bevan M.W."/>
        </authorList>
    </citation>
    <scope>NUCLEOTIDE SEQUENCE</scope>
    <source>
        <strain evidence="2">Bd21</strain>
    </source>
</reference>
<dbReference type="CDD" id="cd09917">
    <property type="entry name" value="F-box_SF"/>
    <property type="match status" value="1"/>
</dbReference>
<organism evidence="2">
    <name type="scientific">Brachypodium distachyon</name>
    <name type="common">Purple false brome</name>
    <name type="synonym">Trachynia distachya</name>
    <dbReference type="NCBI Taxonomy" id="15368"/>
    <lineage>
        <taxon>Eukaryota</taxon>
        <taxon>Viridiplantae</taxon>
        <taxon>Streptophyta</taxon>
        <taxon>Embryophyta</taxon>
        <taxon>Tracheophyta</taxon>
        <taxon>Spermatophyta</taxon>
        <taxon>Magnoliopsida</taxon>
        <taxon>Liliopsida</taxon>
        <taxon>Poales</taxon>
        <taxon>Poaceae</taxon>
        <taxon>BOP clade</taxon>
        <taxon>Pooideae</taxon>
        <taxon>Stipodae</taxon>
        <taxon>Brachypodieae</taxon>
        <taxon>Brachypodium</taxon>
    </lineage>
</organism>
<dbReference type="KEGG" id="bdi:112268697"/>